<evidence type="ECO:0000313" key="1">
    <source>
        <dbReference type="EMBL" id="VTO95647.1"/>
    </source>
</evidence>
<gene>
    <name evidence="1" type="ORF">BIN_B_01129</name>
</gene>
<dbReference type="AlphaFoldDB" id="A0A653EE90"/>
<name>A0A653EE90_9MYCO</name>
<reference evidence="1" key="1">
    <citation type="submission" date="2019-05" db="EMBL/GenBank/DDBJ databases">
        <authorList>
            <person name="Naeem R."/>
            <person name="Antony C."/>
            <person name="Guan Q."/>
        </authorList>
    </citation>
    <scope>NUCLEOTIDE SEQUENCE</scope>
    <source>
        <strain evidence="1">2</strain>
    </source>
</reference>
<proteinExistence type="predicted"/>
<organism evidence="1">
    <name type="scientific">Mycobacterium riyadhense</name>
    <dbReference type="NCBI Taxonomy" id="486698"/>
    <lineage>
        <taxon>Bacteria</taxon>
        <taxon>Bacillati</taxon>
        <taxon>Actinomycetota</taxon>
        <taxon>Actinomycetes</taxon>
        <taxon>Mycobacteriales</taxon>
        <taxon>Mycobacteriaceae</taxon>
        <taxon>Mycobacterium</taxon>
    </lineage>
</organism>
<dbReference type="EMBL" id="LR589069">
    <property type="protein sequence ID" value="VTO95647.1"/>
    <property type="molecule type" value="Genomic_DNA"/>
</dbReference>
<sequence>MSFTVVFSPEAQDQLVELYRYIADAASSEGHEPYPCVFGNFCHCSLALLYGHDEHLAPRFA</sequence>
<protein>
    <submittedName>
        <fullName evidence="1">Uncharacterized protein</fullName>
    </submittedName>
</protein>
<accession>A0A653EE90</accession>